<keyword evidence="2" id="KW-0067">ATP-binding</keyword>
<feature type="domain" description="Protein kinase" evidence="4">
    <location>
        <begin position="377"/>
        <end position="643"/>
    </location>
</feature>
<dbReference type="Gene3D" id="3.30.200.20">
    <property type="entry name" value="Phosphorylase Kinase, domain 1"/>
    <property type="match status" value="1"/>
</dbReference>
<dbReference type="GeneID" id="105035657"/>
<accession>A0A6J0PDA0</accession>
<keyword evidence="6" id="KW-0418">Kinase</keyword>
<dbReference type="OrthoDB" id="4062651at2759"/>
<dbReference type="CDD" id="cd14066">
    <property type="entry name" value="STKc_IRAK"/>
    <property type="match status" value="1"/>
</dbReference>
<dbReference type="Gene3D" id="1.10.510.10">
    <property type="entry name" value="Transferase(Phosphotransferase) domain 1"/>
    <property type="match status" value="1"/>
</dbReference>
<sequence length="743" mass="83617">MSVGSKRVVVIQDASRDISLSAIKWAIDGLSLKLGDELTLLGVLHQVNTPSTFPFMAAGKLMGYKSRVDSNSMLGANQKIIDEELKKKEEEYQNSAEISLISEIYETKKITFHRRVVAAASPKVVALEEAKKLRATWIILDRQMKKDKKYFMERLSCGISRMKRNNSIELLRRPIGNQKTNVTYDEMLPGPETKPGNSDVILEIPDDDDLFSLELDPTKISNDNIKEAPEVSTTIPSFSASTSNDNQALPNTASTHDQPNPEILSGSIADETRHFPFQLQEEDDLTGTQRAEDNYSLLLNSSHCKIQYTQSKESIIQETEQKSATISKETLTCGFVNQQLEEMSENPICAYCRNDQPKTEAKIDFTYTELHAATDGFSDENFLSEGGFGSVYKGRLKNRQWVAVKQHKHASLQGEKEFRSEVHVLSKARHENVVMLLGSCSEGSHRLLVYEYVCNRSLDVHLSKHSPNVLSWKHRMNIALGAAKGLNYLHQNNIIHRDMRPNNILINHEYKPLLGDFGLARTQQDESDHLSENKVVGTFGYLAPEYAERGRVSTKTDVYSFGVVLLELITGRTPLDKTLQEKSLVGWARPLLKERKYPELIDERIIECHDVHQLFWMVIVADKCLSKDPDDRPSMEKVEHALKCIVDGETINIIEDFSPARSSVSSLPTSNELIGEQETSTDLLSISSSQTKVTFSVASSEPSCRSQTISKGFEDSIPGRRNSSKNDREKNPTPQVLYDEMLI</sequence>
<dbReference type="InterPro" id="IPR011009">
    <property type="entry name" value="Kinase-like_dom_sf"/>
</dbReference>
<evidence type="ECO:0000313" key="5">
    <source>
        <dbReference type="Proteomes" id="UP000504607"/>
    </source>
</evidence>
<dbReference type="InterPro" id="IPR008266">
    <property type="entry name" value="Tyr_kinase_AS"/>
</dbReference>
<dbReference type="PANTHER" id="PTHR47989:SF8">
    <property type="entry name" value="INACTIVE PROTEIN KINASE SELMODRAFT_444075-LIKE"/>
    <property type="match status" value="1"/>
</dbReference>
<dbReference type="SUPFAM" id="SSF56112">
    <property type="entry name" value="Protein kinase-like (PK-like)"/>
    <property type="match status" value="1"/>
</dbReference>
<dbReference type="Pfam" id="PF07714">
    <property type="entry name" value="PK_Tyr_Ser-Thr"/>
    <property type="match status" value="1"/>
</dbReference>
<dbReference type="PROSITE" id="PS50011">
    <property type="entry name" value="PROTEIN_KINASE_DOM"/>
    <property type="match status" value="1"/>
</dbReference>
<organism evidence="5 6">
    <name type="scientific">Elaeis guineensis var. tenera</name>
    <name type="common">Oil palm</name>
    <dbReference type="NCBI Taxonomy" id="51953"/>
    <lineage>
        <taxon>Eukaryota</taxon>
        <taxon>Viridiplantae</taxon>
        <taxon>Streptophyta</taxon>
        <taxon>Embryophyta</taxon>
        <taxon>Tracheophyta</taxon>
        <taxon>Spermatophyta</taxon>
        <taxon>Magnoliopsida</taxon>
        <taxon>Liliopsida</taxon>
        <taxon>Arecaceae</taxon>
        <taxon>Arecoideae</taxon>
        <taxon>Cocoseae</taxon>
        <taxon>Elaeidinae</taxon>
        <taxon>Elaeis</taxon>
    </lineage>
</organism>
<dbReference type="FunFam" id="1.10.510.10:FF:000849">
    <property type="entry name" value="receptor-like cytosolic serine/threonine-protein kinase RBK1 isoform X1"/>
    <property type="match status" value="1"/>
</dbReference>
<keyword evidence="1" id="KW-0547">Nucleotide-binding</keyword>
<name>A0A6J0PDA0_ELAGV</name>
<keyword evidence="5" id="KW-1185">Reference proteome</keyword>
<feature type="region of interest" description="Disordered" evidence="3">
    <location>
        <begin position="706"/>
        <end position="734"/>
    </location>
</feature>
<evidence type="ECO:0000259" key="4">
    <source>
        <dbReference type="PROSITE" id="PS50011"/>
    </source>
</evidence>
<evidence type="ECO:0000256" key="1">
    <source>
        <dbReference type="ARBA" id="ARBA00022741"/>
    </source>
</evidence>
<dbReference type="InterPro" id="IPR000719">
    <property type="entry name" value="Prot_kinase_dom"/>
</dbReference>
<dbReference type="InterPro" id="IPR014729">
    <property type="entry name" value="Rossmann-like_a/b/a_fold"/>
</dbReference>
<keyword evidence="6" id="KW-0808">Transferase</keyword>
<feature type="compositionally biased region" description="Polar residues" evidence="3">
    <location>
        <begin position="236"/>
        <end position="258"/>
    </location>
</feature>
<dbReference type="KEGG" id="egu:105035657"/>
<dbReference type="PANTHER" id="PTHR47989">
    <property type="entry name" value="OS01G0750732 PROTEIN"/>
    <property type="match status" value="1"/>
</dbReference>
<feature type="compositionally biased region" description="Basic and acidic residues" evidence="3">
    <location>
        <begin position="712"/>
        <end position="731"/>
    </location>
</feature>
<dbReference type="InParanoid" id="A0A6J0PDA0"/>
<dbReference type="FunFam" id="3.30.200.20:FF:000604">
    <property type="entry name" value="Proline-rich receptor-like protein kinase PERK8"/>
    <property type="match status" value="1"/>
</dbReference>
<dbReference type="GO" id="GO:0005524">
    <property type="term" value="F:ATP binding"/>
    <property type="evidence" value="ECO:0007669"/>
    <property type="project" value="UniProtKB-KW"/>
</dbReference>
<dbReference type="AlphaFoldDB" id="A0A6J0PDA0"/>
<evidence type="ECO:0000256" key="2">
    <source>
        <dbReference type="ARBA" id="ARBA00022840"/>
    </source>
</evidence>
<evidence type="ECO:0000313" key="6">
    <source>
        <dbReference type="RefSeq" id="XP_019702955.1"/>
    </source>
</evidence>
<protein>
    <submittedName>
        <fullName evidence="6">Inactive protein kinase SELMODRAFT_444075</fullName>
    </submittedName>
</protein>
<dbReference type="Gene3D" id="3.40.50.620">
    <property type="entry name" value="HUPs"/>
    <property type="match status" value="1"/>
</dbReference>
<reference evidence="6" key="1">
    <citation type="submission" date="2025-08" db="UniProtKB">
        <authorList>
            <consortium name="RefSeq"/>
        </authorList>
    </citation>
    <scope>IDENTIFICATION</scope>
</reference>
<dbReference type="Proteomes" id="UP000504607">
    <property type="component" value="Unplaced"/>
</dbReference>
<dbReference type="RefSeq" id="XP_019702955.1">
    <property type="nucleotide sequence ID" value="XM_019847396.2"/>
</dbReference>
<dbReference type="InterPro" id="IPR001245">
    <property type="entry name" value="Ser-Thr/Tyr_kinase_cat_dom"/>
</dbReference>
<dbReference type="PROSITE" id="PS00109">
    <property type="entry name" value="PROTEIN_KINASE_TYR"/>
    <property type="match status" value="1"/>
</dbReference>
<dbReference type="GO" id="GO:0004672">
    <property type="term" value="F:protein kinase activity"/>
    <property type="evidence" value="ECO:0007669"/>
    <property type="project" value="InterPro"/>
</dbReference>
<feature type="region of interest" description="Disordered" evidence="3">
    <location>
        <begin position="236"/>
        <end position="260"/>
    </location>
</feature>
<gene>
    <name evidence="6" type="primary">LOC105035657</name>
</gene>
<evidence type="ECO:0000256" key="3">
    <source>
        <dbReference type="SAM" id="MobiDB-lite"/>
    </source>
</evidence>
<proteinExistence type="predicted"/>